<comment type="caution">
    <text evidence="8">The sequence shown here is derived from an EMBL/GenBank/DDBJ whole genome shotgun (WGS) entry which is preliminary data.</text>
</comment>
<dbReference type="EMBL" id="JBHUHR010000032">
    <property type="protein sequence ID" value="MFD2035476.1"/>
    <property type="molecule type" value="Genomic_DNA"/>
</dbReference>
<evidence type="ECO:0000313" key="8">
    <source>
        <dbReference type="EMBL" id="MFD2035476.1"/>
    </source>
</evidence>
<evidence type="ECO:0000256" key="5">
    <source>
        <dbReference type="ARBA" id="ARBA00023237"/>
    </source>
</evidence>
<dbReference type="InterPro" id="IPR011990">
    <property type="entry name" value="TPR-like_helical_dom_sf"/>
</dbReference>
<dbReference type="InterPro" id="IPR012944">
    <property type="entry name" value="SusD_RagB_dom"/>
</dbReference>
<evidence type="ECO:0000256" key="3">
    <source>
        <dbReference type="ARBA" id="ARBA00022729"/>
    </source>
</evidence>
<keyword evidence="4" id="KW-0472">Membrane</keyword>
<dbReference type="SUPFAM" id="SSF48452">
    <property type="entry name" value="TPR-like"/>
    <property type="match status" value="1"/>
</dbReference>
<comment type="subcellular location">
    <subcellularLocation>
        <location evidence="1">Cell outer membrane</location>
    </subcellularLocation>
</comment>
<keyword evidence="9" id="KW-1185">Reference proteome</keyword>
<accession>A0ABW4VNZ3</accession>
<feature type="domain" description="RagB/SusD" evidence="6">
    <location>
        <begin position="335"/>
        <end position="421"/>
    </location>
</feature>
<comment type="similarity">
    <text evidence="2">Belongs to the SusD family.</text>
</comment>
<organism evidence="8 9">
    <name type="scientific">Belliella marina</name>
    <dbReference type="NCBI Taxonomy" id="1644146"/>
    <lineage>
        <taxon>Bacteria</taxon>
        <taxon>Pseudomonadati</taxon>
        <taxon>Bacteroidota</taxon>
        <taxon>Cytophagia</taxon>
        <taxon>Cytophagales</taxon>
        <taxon>Cyclobacteriaceae</taxon>
        <taxon>Belliella</taxon>
    </lineage>
</organism>
<proteinExistence type="inferred from homology"/>
<evidence type="ECO:0000256" key="2">
    <source>
        <dbReference type="ARBA" id="ARBA00006275"/>
    </source>
</evidence>
<dbReference type="InterPro" id="IPR033985">
    <property type="entry name" value="SusD-like_N"/>
</dbReference>
<evidence type="ECO:0000313" key="9">
    <source>
        <dbReference type="Proteomes" id="UP001597361"/>
    </source>
</evidence>
<reference evidence="9" key="1">
    <citation type="journal article" date="2019" name="Int. J. Syst. Evol. Microbiol.">
        <title>The Global Catalogue of Microorganisms (GCM) 10K type strain sequencing project: providing services to taxonomists for standard genome sequencing and annotation.</title>
        <authorList>
            <consortium name="The Broad Institute Genomics Platform"/>
            <consortium name="The Broad Institute Genome Sequencing Center for Infectious Disease"/>
            <person name="Wu L."/>
            <person name="Ma J."/>
        </authorList>
    </citation>
    <scope>NUCLEOTIDE SEQUENCE [LARGE SCALE GENOMIC DNA]</scope>
    <source>
        <strain evidence="9">CGMCC 1.15180</strain>
    </source>
</reference>
<dbReference type="Pfam" id="PF07980">
    <property type="entry name" value="SusD_RagB"/>
    <property type="match status" value="1"/>
</dbReference>
<keyword evidence="5" id="KW-0998">Cell outer membrane</keyword>
<dbReference type="Pfam" id="PF14322">
    <property type="entry name" value="SusD-like_3"/>
    <property type="match status" value="1"/>
</dbReference>
<gene>
    <name evidence="8" type="ORF">ACFSKL_11780</name>
</gene>
<name>A0ABW4VNZ3_9BACT</name>
<dbReference type="Gene3D" id="1.25.40.390">
    <property type="match status" value="1"/>
</dbReference>
<dbReference type="PROSITE" id="PS51257">
    <property type="entry name" value="PROKAR_LIPOPROTEIN"/>
    <property type="match status" value="1"/>
</dbReference>
<keyword evidence="3" id="KW-0732">Signal</keyword>
<dbReference type="Proteomes" id="UP001597361">
    <property type="component" value="Unassembled WGS sequence"/>
</dbReference>
<evidence type="ECO:0000256" key="4">
    <source>
        <dbReference type="ARBA" id="ARBA00023136"/>
    </source>
</evidence>
<dbReference type="RefSeq" id="WP_376886442.1">
    <property type="nucleotide sequence ID" value="NZ_JBHUHR010000032.1"/>
</dbReference>
<feature type="domain" description="SusD-like N-terminal" evidence="7">
    <location>
        <begin position="22"/>
        <end position="227"/>
    </location>
</feature>
<evidence type="ECO:0000259" key="7">
    <source>
        <dbReference type="Pfam" id="PF14322"/>
    </source>
</evidence>
<sequence>MKTYKKILIIAFLPIVVGCEGFLDEKPNKSITVPENIEDLQALLDNVNVFNLHPILDIIAADEYYTTPGGFASYGSSMIQRSHIREFESVFEGFTVATEWLNLYAQIYYSNICLEVSGSITPKNDHEIKALENIVGSAYFKRATAVFNLLKNYALQYDQTTSATDLAIPFPLVPDITNYSEFGSVEQGYAQVIQDLESAQQFLPDQPKYKSRPSKKAAFALLARTYLSMNDFAKAQTYSEKAMESGVNLLDFETLNPNLNYPVPLANSEVIYHSNAFQFGFGINRETRIDTSLYNSYDELDLRKKVFFVRRNNDAINFRGSFSGTFHLFGGLTDAELLLISAESKARQGNLKGAAGDVYMLLESRYEKGAISMDEILEVSDMLSFVLGERKKELVFRGLRWSDLKRFALLNPNDVDLKRVLGDEVFVFDPKPENFVFPIPEEEINLR</sequence>
<evidence type="ECO:0000259" key="6">
    <source>
        <dbReference type="Pfam" id="PF07980"/>
    </source>
</evidence>
<protein>
    <submittedName>
        <fullName evidence="8">RagB/SusD family nutrient uptake outer membrane protein</fullName>
    </submittedName>
</protein>
<evidence type="ECO:0000256" key="1">
    <source>
        <dbReference type="ARBA" id="ARBA00004442"/>
    </source>
</evidence>